<reference evidence="1" key="1">
    <citation type="submission" date="2016-07" db="EMBL/GenBank/DDBJ databases">
        <title>Microvirga ossetica sp. nov. a new species of rhizobia isolated from root nodules of the legume species Vicia alpestris Steven originated from North Ossetia region in the Caucasus.</title>
        <authorList>
            <person name="Safronova V.I."/>
            <person name="Kuznetsova I.G."/>
            <person name="Sazanova A.L."/>
            <person name="Belimov A."/>
            <person name="Andronov E."/>
            <person name="Osledkin Y.S."/>
            <person name="Onishchuk O.P."/>
            <person name="Kurchak O.N."/>
            <person name="Shaposhnikov A.I."/>
            <person name="Willems A."/>
            <person name="Tikhonovich I.A."/>
        </authorList>
    </citation>
    <scope>NUCLEOTIDE SEQUENCE [LARGE SCALE GENOMIC DNA]</scope>
    <source>
        <strain evidence="1">V5/3M</strain>
        <plasmid evidence="1">unnamed2</plasmid>
    </source>
</reference>
<dbReference type="AlphaFoldDB" id="A0A1B2EW39"/>
<proteinExistence type="predicted"/>
<keyword evidence="1" id="KW-0614">Plasmid</keyword>
<geneLocation type="plasmid" evidence="1">
    <name>unnamed2</name>
</geneLocation>
<sequence>MPDFKQRAEGKKPADLEKFILIEGIHKPAIGKQCIVTGRALIRIARRPAVSPATRSKMRANGL</sequence>
<protein>
    <submittedName>
        <fullName evidence="1">Uncharacterized protein</fullName>
    </submittedName>
</protein>
<dbReference type="RefSeq" id="WP_099515101.1">
    <property type="nucleotide sequence ID" value="NZ_CP016619.1"/>
</dbReference>
<accession>A0A1B2EW39</accession>
<name>A0A1B2EW39_9HYPH</name>
<dbReference type="KEGG" id="moc:BB934_38670"/>
<evidence type="ECO:0000313" key="1">
    <source>
        <dbReference type="EMBL" id="ANY84174.1"/>
    </source>
</evidence>
<organism evidence="1">
    <name type="scientific">Microvirga ossetica</name>
    <dbReference type="NCBI Taxonomy" id="1882682"/>
    <lineage>
        <taxon>Bacteria</taxon>
        <taxon>Pseudomonadati</taxon>
        <taxon>Pseudomonadota</taxon>
        <taxon>Alphaproteobacteria</taxon>
        <taxon>Hyphomicrobiales</taxon>
        <taxon>Methylobacteriaceae</taxon>
        <taxon>Microvirga</taxon>
    </lineage>
</organism>
<dbReference type="OrthoDB" id="9931363at2"/>
<gene>
    <name evidence="1" type="ORF">BB934_38670</name>
</gene>
<dbReference type="EMBL" id="CP016619">
    <property type="protein sequence ID" value="ANY84174.1"/>
    <property type="molecule type" value="Genomic_DNA"/>
</dbReference>